<gene>
    <name evidence="2" type="ORF">LNTAR_04161</name>
</gene>
<organism evidence="2 3">
    <name type="scientific">Lentisphaera araneosa HTCC2155</name>
    <dbReference type="NCBI Taxonomy" id="313628"/>
    <lineage>
        <taxon>Bacteria</taxon>
        <taxon>Pseudomonadati</taxon>
        <taxon>Lentisphaerota</taxon>
        <taxon>Lentisphaeria</taxon>
        <taxon>Lentisphaerales</taxon>
        <taxon>Lentisphaeraceae</taxon>
        <taxon>Lentisphaera</taxon>
    </lineage>
</organism>
<dbReference type="EMBL" id="ABCK01000043">
    <property type="protein sequence ID" value="EDM24894.1"/>
    <property type="molecule type" value="Genomic_DNA"/>
</dbReference>
<name>A6DTX8_9BACT</name>
<dbReference type="Proteomes" id="UP000004947">
    <property type="component" value="Unassembled WGS sequence"/>
</dbReference>
<dbReference type="RefSeq" id="WP_007281268.1">
    <property type="nucleotide sequence ID" value="NZ_ABCK01000043.1"/>
</dbReference>
<dbReference type="SUPFAM" id="SSF143011">
    <property type="entry name" value="RelE-like"/>
    <property type="match status" value="1"/>
</dbReference>
<proteinExistence type="predicted"/>
<reference evidence="2 3" key="1">
    <citation type="journal article" date="2010" name="J. Bacteriol.">
        <title>Genome sequence of Lentisphaera araneosa HTCC2155T, the type species of the order Lentisphaerales in the phylum Lentisphaerae.</title>
        <authorList>
            <person name="Thrash J.C."/>
            <person name="Cho J.C."/>
            <person name="Vergin K.L."/>
            <person name="Morris R.M."/>
            <person name="Giovannoni S.J."/>
        </authorList>
    </citation>
    <scope>NUCLEOTIDE SEQUENCE [LARGE SCALE GENOMIC DNA]</scope>
    <source>
        <strain evidence="2 3">HTCC2155</strain>
    </source>
</reference>
<dbReference type="Gene3D" id="3.30.2310.20">
    <property type="entry name" value="RelE-like"/>
    <property type="match status" value="1"/>
</dbReference>
<evidence type="ECO:0008006" key="4">
    <source>
        <dbReference type="Google" id="ProtNLM"/>
    </source>
</evidence>
<dbReference type="PANTHER" id="PTHR38813:SF1">
    <property type="entry name" value="TOXIN RELE1-RELATED"/>
    <property type="match status" value="1"/>
</dbReference>
<dbReference type="InterPro" id="IPR007712">
    <property type="entry name" value="RelE/ParE_toxin"/>
</dbReference>
<dbReference type="AlphaFoldDB" id="A6DTX8"/>
<keyword evidence="3" id="KW-1185">Reference proteome</keyword>
<accession>A6DTX8</accession>
<evidence type="ECO:0000313" key="3">
    <source>
        <dbReference type="Proteomes" id="UP000004947"/>
    </source>
</evidence>
<evidence type="ECO:0000313" key="2">
    <source>
        <dbReference type="EMBL" id="EDM24894.1"/>
    </source>
</evidence>
<evidence type="ECO:0000256" key="1">
    <source>
        <dbReference type="ARBA" id="ARBA00022649"/>
    </source>
</evidence>
<comment type="caution">
    <text evidence="2">The sequence shown here is derived from an EMBL/GenBank/DDBJ whole genome shotgun (WGS) entry which is preliminary data.</text>
</comment>
<dbReference type="OrthoDB" id="9805098at2"/>
<sequence>MSKYTVLFHKNTEKELRKIPNKDRIKVFEKIDELAEDPFIQGHIKLSGYDDLYRVRQGNYRIIYTVENGELKIHVIKVQHRKDVYRK</sequence>
<dbReference type="Pfam" id="PF05016">
    <property type="entry name" value="ParE_toxin"/>
    <property type="match status" value="1"/>
</dbReference>
<keyword evidence="1" id="KW-1277">Toxin-antitoxin system</keyword>
<protein>
    <recommendedName>
        <fullName evidence="4">Plasmid stabilization system</fullName>
    </recommendedName>
</protein>
<dbReference type="InterPro" id="IPR052747">
    <property type="entry name" value="TA_system_RelE_toxin"/>
</dbReference>
<dbReference type="InterPro" id="IPR035093">
    <property type="entry name" value="RelE/ParE_toxin_dom_sf"/>
</dbReference>
<dbReference type="PANTHER" id="PTHR38813">
    <property type="match status" value="1"/>
</dbReference>
<dbReference type="STRING" id="313628.LNTAR_04161"/>
<dbReference type="eggNOG" id="COG2026">
    <property type="taxonomic scope" value="Bacteria"/>
</dbReference>